<dbReference type="Proteomes" id="UP000318483">
    <property type="component" value="Chromosome"/>
</dbReference>
<sequence>MPSYARETIELRSLAPDLIPEDAPLNAWNNGANVLFKNGESIRSRGDKATLTGAEVTPRTAVYVEPFDQGYWVYATDAGIFVHDGTNEFDITPVSWGTPTANSVWTSDVINGLAVINCSSMDPVYWDGMTGNPCEPLPDWPAGGRCLAMRAHKNFLFAIGMVSEGDQRVRWSDAAEAGIIPQEWTPSASNLAGFVDLAPLSSPCIDGKTLHDSMLIYKRASVWSLDFVGGNTVFTARKLFANVGILGANAVTSGPDDVHLFAGSSGDIYLTDGAQVRSVLDGRAQRTFYEDFSAAGDLVFSAVTLHREKMGFIIYPGAGDSMGTRAIAYDFASGDIGMRDMPGVTCAAEGQELQDVGALNEWDGDPGVWNDDDTGWNHVIAAETVDDCLIGGDFGFRVLEGGDTGASTVAARLEKSGLSFGDAQRRKMIRAIWPKVRGREGDIVTFRVGGQERSGGAMRWADPVAFAIGSDDPVEVFVQGRYMVLEVTSDGGEPWRMGTIDVEYRGAGTW</sequence>
<dbReference type="KEGG" id="lit:FPZ52_11205"/>
<dbReference type="AlphaFoldDB" id="A0A5B8IX23"/>
<organism evidence="1 2">
    <name type="scientific">Qingshengfaniella alkalisoli</name>
    <dbReference type="NCBI Taxonomy" id="2599296"/>
    <lineage>
        <taxon>Bacteria</taxon>
        <taxon>Pseudomonadati</taxon>
        <taxon>Pseudomonadota</taxon>
        <taxon>Alphaproteobacteria</taxon>
        <taxon>Rhodobacterales</taxon>
        <taxon>Paracoccaceae</taxon>
        <taxon>Qingshengfaniella</taxon>
    </lineage>
</organism>
<gene>
    <name evidence="1" type="ORF">FPZ52_11205</name>
</gene>
<accession>A0A5B8IX23</accession>
<evidence type="ECO:0000313" key="1">
    <source>
        <dbReference type="EMBL" id="QDY70133.1"/>
    </source>
</evidence>
<keyword evidence="2" id="KW-1185">Reference proteome</keyword>
<evidence type="ECO:0000313" key="2">
    <source>
        <dbReference type="Proteomes" id="UP000318483"/>
    </source>
</evidence>
<dbReference type="OrthoDB" id="8175892at2"/>
<reference evidence="1 2" key="1">
    <citation type="submission" date="2019-07" db="EMBL/GenBank/DDBJ databases">
        <title>Litoreibacter alkalisoli sp. nov., isolated from saline-alkaline soil.</title>
        <authorList>
            <person name="Wang S."/>
            <person name="Xu L."/>
            <person name="Xing Y.-T."/>
            <person name="Sun J.-Q."/>
        </authorList>
    </citation>
    <scope>NUCLEOTIDE SEQUENCE [LARGE SCALE GENOMIC DNA]</scope>
    <source>
        <strain evidence="1 2">LN3S51</strain>
    </source>
</reference>
<name>A0A5B8IX23_9RHOB</name>
<dbReference type="RefSeq" id="WP_146365537.1">
    <property type="nucleotide sequence ID" value="NZ_CP042261.1"/>
</dbReference>
<dbReference type="EMBL" id="CP042261">
    <property type="protein sequence ID" value="QDY70133.1"/>
    <property type="molecule type" value="Genomic_DNA"/>
</dbReference>
<proteinExistence type="predicted"/>
<protein>
    <submittedName>
        <fullName evidence="1">Uncharacterized protein</fullName>
    </submittedName>
</protein>